<sequence>MTLRLHIRRFYCHHSACRRTFAEPFPQLMPPQARRTRRLAQAQTRIELAAGGGAGARLTGQLGMQTNRDVSPP</sequence>
<reference evidence="2" key="1">
    <citation type="journal article" date="2019" name="Int. J. Syst. Evol. Microbiol.">
        <title>The Global Catalogue of Microorganisms (GCM) 10K type strain sequencing project: providing services to taxonomists for standard genome sequencing and annotation.</title>
        <authorList>
            <consortium name="The Broad Institute Genomics Platform"/>
            <consortium name="The Broad Institute Genome Sequencing Center for Infectious Disease"/>
            <person name="Wu L."/>
            <person name="Ma J."/>
        </authorList>
    </citation>
    <scope>NUCLEOTIDE SEQUENCE [LARGE SCALE GENOMIC DNA]</scope>
    <source>
        <strain evidence="2">NBRC 103632</strain>
    </source>
</reference>
<organism evidence="1 2">
    <name type="scientific">Methylobacterium tardum</name>
    <dbReference type="NCBI Taxonomy" id="374432"/>
    <lineage>
        <taxon>Bacteria</taxon>
        <taxon>Pseudomonadati</taxon>
        <taxon>Pseudomonadota</taxon>
        <taxon>Alphaproteobacteria</taxon>
        <taxon>Hyphomicrobiales</taxon>
        <taxon>Methylobacteriaceae</taxon>
        <taxon>Methylobacterium</taxon>
    </lineage>
</organism>
<dbReference type="AlphaFoldDB" id="A0AA37WS72"/>
<accession>A0AA37WS72</accession>
<comment type="caution">
    <text evidence="1">The sequence shown here is derived from an EMBL/GenBank/DDBJ whole genome shotgun (WGS) entry which is preliminary data.</text>
</comment>
<keyword evidence="2" id="KW-1185">Reference proteome</keyword>
<gene>
    <name evidence="1" type="ORF">GCM10007890_19850</name>
</gene>
<dbReference type="EMBL" id="BSPL01000013">
    <property type="protein sequence ID" value="GLS69972.1"/>
    <property type="molecule type" value="Genomic_DNA"/>
</dbReference>
<protein>
    <recommendedName>
        <fullName evidence="3">Transposase IS204/IS1001/IS1096/IS1165 zinc-finger domain-containing protein</fullName>
    </recommendedName>
</protein>
<evidence type="ECO:0008006" key="3">
    <source>
        <dbReference type="Google" id="ProtNLM"/>
    </source>
</evidence>
<name>A0AA37WS72_9HYPH</name>
<evidence type="ECO:0000313" key="1">
    <source>
        <dbReference type="EMBL" id="GLS69972.1"/>
    </source>
</evidence>
<dbReference type="Proteomes" id="UP001157440">
    <property type="component" value="Unassembled WGS sequence"/>
</dbReference>
<evidence type="ECO:0000313" key="2">
    <source>
        <dbReference type="Proteomes" id="UP001157440"/>
    </source>
</evidence>
<proteinExistence type="predicted"/>